<feature type="compositionally biased region" description="Low complexity" evidence="2">
    <location>
        <begin position="22"/>
        <end position="37"/>
    </location>
</feature>
<evidence type="ECO:0000313" key="4">
    <source>
        <dbReference type="EMBL" id="QQD25345.1"/>
    </source>
</evidence>
<gene>
    <name evidence="4" type="ORF">GJQ55_13045</name>
</gene>
<evidence type="ECO:0000256" key="2">
    <source>
        <dbReference type="SAM" id="MobiDB-lite"/>
    </source>
</evidence>
<evidence type="ECO:0000256" key="3">
    <source>
        <dbReference type="SAM" id="Phobius"/>
    </source>
</evidence>
<evidence type="ECO:0000313" key="5">
    <source>
        <dbReference type="Proteomes" id="UP000596074"/>
    </source>
</evidence>
<evidence type="ECO:0008006" key="6">
    <source>
        <dbReference type="Google" id="ProtNLM"/>
    </source>
</evidence>
<keyword evidence="3" id="KW-0812">Transmembrane</keyword>
<sequence length="400" mass="45117">MPAAGRAATKRNVRVSSENKTPSNAAAEPANLPAPESTAAEQKPADKQPADKPKAAKQAAATPARRAGWWWLLLVLILLGVLAAAGWFAQRLHQQMLTDMAVLRDRIASTQDQERRQQQDIAQLQQQLQTQQQSYQQLQQQLQHNSDRLAQLPGAERQDWLLAEAEYLLRLANQRLQLERDWNGALSLLQAADAVLVETRNPGLTRIRETLAQDMLALRQAPALDATGAVLRLQALQQQLPQLPWLPDRLLPDSGADLLAGEAQQPLPDSWYGQLWHKITTALTGLVRIRERADAVATPLTPDQQYYLQQNMNLMLEQAQAALLREQADLYGHSLQRVLNWLQQYLLIEDDRTRAVQQSLQELQDWPVAPERPDISRSLLQLQQWVEQQRRGMAPVEESA</sequence>
<dbReference type="InterPro" id="IPR007470">
    <property type="entry name" value="HemX"/>
</dbReference>
<dbReference type="PANTHER" id="PTHR38043:SF1">
    <property type="entry name" value="PROTEIN HEMX"/>
    <property type="match status" value="1"/>
</dbReference>
<feature type="coiled-coil region" evidence="1">
    <location>
        <begin position="107"/>
        <end position="148"/>
    </location>
</feature>
<dbReference type="KEGG" id="vcw:GJQ55_13045"/>
<keyword evidence="1" id="KW-0175">Coiled coil</keyword>
<proteinExistence type="predicted"/>
<keyword evidence="3" id="KW-0472">Membrane</keyword>
<dbReference type="Pfam" id="PF04375">
    <property type="entry name" value="HemX"/>
    <property type="match status" value="1"/>
</dbReference>
<name>A0A9X7V017_9GAMM</name>
<dbReference type="Proteomes" id="UP000596074">
    <property type="component" value="Chromosome"/>
</dbReference>
<keyword evidence="3" id="KW-1133">Transmembrane helix</keyword>
<protein>
    <recommendedName>
        <fullName evidence="6">Uroporphyrinogen-III C-methyltransferase</fullName>
    </recommendedName>
</protein>
<accession>A0A9X7V017</accession>
<keyword evidence="5" id="KW-1185">Reference proteome</keyword>
<feature type="region of interest" description="Disordered" evidence="2">
    <location>
        <begin position="1"/>
        <end position="59"/>
    </location>
</feature>
<evidence type="ECO:0000256" key="1">
    <source>
        <dbReference type="SAM" id="Coils"/>
    </source>
</evidence>
<dbReference type="EMBL" id="CP046056">
    <property type="protein sequence ID" value="QQD25345.1"/>
    <property type="molecule type" value="Genomic_DNA"/>
</dbReference>
<dbReference type="PANTHER" id="PTHR38043">
    <property type="entry name" value="PROTEIN HEMX"/>
    <property type="match status" value="1"/>
</dbReference>
<dbReference type="AlphaFoldDB" id="A0A9X7V017"/>
<reference evidence="4 5" key="1">
    <citation type="submission" date="2019-11" db="EMBL/GenBank/DDBJ databases">
        <title>Venatorbacter sp. nov. a predator of Campylobacter and other Gram-negative bacteria.</title>
        <authorList>
            <person name="Saeedi A."/>
            <person name="Cummings N.J."/>
            <person name="Connerton I.F."/>
            <person name="Connerton P.L."/>
        </authorList>
    </citation>
    <scope>NUCLEOTIDE SEQUENCE [LARGE SCALE GENOMIC DNA]</scope>
    <source>
        <strain evidence="4">XL5</strain>
    </source>
</reference>
<feature type="transmembrane region" description="Helical" evidence="3">
    <location>
        <begin position="69"/>
        <end position="89"/>
    </location>
</feature>
<feature type="compositionally biased region" description="Basic and acidic residues" evidence="2">
    <location>
        <begin position="43"/>
        <end position="54"/>
    </location>
</feature>
<organism evidence="4 5">
    <name type="scientific">Venatoribacter cucullus</name>
    <dbReference type="NCBI Taxonomy" id="2661630"/>
    <lineage>
        <taxon>Bacteria</taxon>
        <taxon>Pseudomonadati</taxon>
        <taxon>Pseudomonadota</taxon>
        <taxon>Gammaproteobacteria</taxon>
        <taxon>Oceanospirillales</taxon>
        <taxon>Oceanospirillaceae</taxon>
        <taxon>Venatoribacter</taxon>
    </lineage>
</organism>